<keyword evidence="2" id="KW-1015">Disulfide bond</keyword>
<dbReference type="Pfam" id="PF17736">
    <property type="entry name" value="Ig_C17orf99"/>
    <property type="match status" value="1"/>
</dbReference>
<keyword evidence="9" id="KW-1185">Reference proteome</keyword>
<evidence type="ECO:0000256" key="1">
    <source>
        <dbReference type="ARBA" id="ARBA00022729"/>
    </source>
</evidence>
<dbReference type="SMART" id="SM00408">
    <property type="entry name" value="IGc2"/>
    <property type="match status" value="2"/>
</dbReference>
<dbReference type="InterPro" id="IPR036179">
    <property type="entry name" value="Ig-like_dom_sf"/>
</dbReference>
<keyword evidence="5" id="KW-1133">Transmembrane helix</keyword>
<dbReference type="PROSITE" id="PS50835">
    <property type="entry name" value="IG_LIKE"/>
    <property type="match status" value="2"/>
</dbReference>
<sequence length="521" mass="59263">MFAFIYLVILGLCCCTKESNEVQLDRPRLSGPSVAVLYDVVDFYCEILNLENNETILLNLFRKDDRTEVLGDYPIKPGQEIGVFPREIKDVYEGYLECVASIQNNTEINATVSQPHFFKVVEPVKGTEIVNTGPTEFFEGNNLELQCKVEAGNHVSYQWFLNGRLITLSPFHWIGDNRLIISRASSKDSGSYMCQAKNVFNETTVFSSNSSDVLITVKVLVSTPDISFTVVKKDDHNYLAIITCQSERGDLPITFSLYKSKELIVNATVSERHVTFKVPAVLDQHSGWLQCQANNGQQVEYSRWFPFEIVSVAGPVTVHSDHDMARNYAVVRLRLYCKAARGTHPRFQWYLNQTLLRDRGSFYYVVDKPPEQSILLLSVGSSSSGKYRCEVWDSFDNNTVISSKKLYVDKEVLNRISTSVVATVFSCFTVLVLLVLFCCVSGVMFRVKHHQQKLDSSLEMDQRLVASEDDMDFAEYSEDPDVARARREDEFYLESEASEDEFTQIELERSTLENLADEESN</sequence>
<feature type="domain" description="Ig-like" evidence="7">
    <location>
        <begin position="115"/>
        <end position="206"/>
    </location>
</feature>
<feature type="chain" id="PRO_5047259868" description="Ig-like domain-containing protein" evidence="6">
    <location>
        <begin position="20"/>
        <end position="521"/>
    </location>
</feature>
<dbReference type="PANTHER" id="PTHR44337:SF8">
    <property type="entry name" value="IMMUNOGLOBULIN SUBTYPE DOMAIN-CONTAINING PROTEIN"/>
    <property type="match status" value="1"/>
</dbReference>
<dbReference type="InterPro" id="IPR003598">
    <property type="entry name" value="Ig_sub2"/>
</dbReference>
<name>A0ABU7A5I9_9TELE</name>
<keyword evidence="5" id="KW-0812">Transmembrane</keyword>
<protein>
    <recommendedName>
        <fullName evidence="7">Ig-like domain-containing protein</fullName>
    </recommendedName>
</protein>
<evidence type="ECO:0000256" key="2">
    <source>
        <dbReference type="ARBA" id="ARBA00023157"/>
    </source>
</evidence>
<evidence type="ECO:0000256" key="6">
    <source>
        <dbReference type="SAM" id="SignalP"/>
    </source>
</evidence>
<evidence type="ECO:0000313" key="9">
    <source>
        <dbReference type="Proteomes" id="UP001345963"/>
    </source>
</evidence>
<dbReference type="SMART" id="SM00409">
    <property type="entry name" value="IG"/>
    <property type="match status" value="2"/>
</dbReference>
<dbReference type="CDD" id="cd00096">
    <property type="entry name" value="Ig"/>
    <property type="match status" value="1"/>
</dbReference>
<comment type="caution">
    <text evidence="8">The sequence shown here is derived from an EMBL/GenBank/DDBJ whole genome shotgun (WGS) entry which is preliminary data.</text>
</comment>
<dbReference type="Pfam" id="PF13927">
    <property type="entry name" value="Ig_3"/>
    <property type="match status" value="1"/>
</dbReference>
<dbReference type="InterPro" id="IPR013783">
    <property type="entry name" value="Ig-like_fold"/>
</dbReference>
<keyword evidence="3" id="KW-0325">Glycoprotein</keyword>
<evidence type="ECO:0000259" key="7">
    <source>
        <dbReference type="PROSITE" id="PS50835"/>
    </source>
</evidence>
<proteinExistence type="predicted"/>
<keyword evidence="4" id="KW-0393">Immunoglobulin domain</keyword>
<dbReference type="SUPFAM" id="SSF48726">
    <property type="entry name" value="Immunoglobulin"/>
    <property type="match status" value="2"/>
</dbReference>
<dbReference type="Gene3D" id="2.60.40.10">
    <property type="entry name" value="Immunoglobulins"/>
    <property type="match status" value="3"/>
</dbReference>
<dbReference type="InterPro" id="IPR003599">
    <property type="entry name" value="Ig_sub"/>
</dbReference>
<dbReference type="InterPro" id="IPR007110">
    <property type="entry name" value="Ig-like_dom"/>
</dbReference>
<feature type="signal peptide" evidence="6">
    <location>
        <begin position="1"/>
        <end position="19"/>
    </location>
</feature>
<dbReference type="PANTHER" id="PTHR44337">
    <property type="entry name" value="CARCINOEMBRYONIC ANTIGEN-RELATED CELL ADHESION MOLECULE 8"/>
    <property type="match status" value="1"/>
</dbReference>
<dbReference type="InterPro" id="IPR052598">
    <property type="entry name" value="IgSF_CEA-related"/>
</dbReference>
<organism evidence="8 9">
    <name type="scientific">Ataeniobius toweri</name>
    <dbReference type="NCBI Taxonomy" id="208326"/>
    <lineage>
        <taxon>Eukaryota</taxon>
        <taxon>Metazoa</taxon>
        <taxon>Chordata</taxon>
        <taxon>Craniata</taxon>
        <taxon>Vertebrata</taxon>
        <taxon>Euteleostomi</taxon>
        <taxon>Actinopterygii</taxon>
        <taxon>Neopterygii</taxon>
        <taxon>Teleostei</taxon>
        <taxon>Neoteleostei</taxon>
        <taxon>Acanthomorphata</taxon>
        <taxon>Ovalentaria</taxon>
        <taxon>Atherinomorphae</taxon>
        <taxon>Cyprinodontiformes</taxon>
        <taxon>Goodeidae</taxon>
        <taxon>Ataeniobius</taxon>
    </lineage>
</organism>
<evidence type="ECO:0000313" key="8">
    <source>
        <dbReference type="EMBL" id="MED6233101.1"/>
    </source>
</evidence>
<evidence type="ECO:0000256" key="5">
    <source>
        <dbReference type="SAM" id="Phobius"/>
    </source>
</evidence>
<gene>
    <name evidence="8" type="ORF">ATANTOWER_006853</name>
</gene>
<accession>A0ABU7A5I9</accession>
<keyword evidence="1 6" id="KW-0732">Signal</keyword>
<dbReference type="InterPro" id="IPR040878">
    <property type="entry name" value="IL-40-like_Ig"/>
</dbReference>
<dbReference type="Proteomes" id="UP001345963">
    <property type="component" value="Unassembled WGS sequence"/>
</dbReference>
<evidence type="ECO:0000256" key="4">
    <source>
        <dbReference type="ARBA" id="ARBA00023319"/>
    </source>
</evidence>
<feature type="domain" description="Ig-like" evidence="7">
    <location>
        <begin position="315"/>
        <end position="407"/>
    </location>
</feature>
<keyword evidence="5" id="KW-0472">Membrane</keyword>
<dbReference type="EMBL" id="JAHUTI010001782">
    <property type="protein sequence ID" value="MED6233101.1"/>
    <property type="molecule type" value="Genomic_DNA"/>
</dbReference>
<reference evidence="8 9" key="1">
    <citation type="submission" date="2021-07" db="EMBL/GenBank/DDBJ databases">
        <authorList>
            <person name="Palmer J.M."/>
        </authorList>
    </citation>
    <scope>NUCLEOTIDE SEQUENCE [LARGE SCALE GENOMIC DNA]</scope>
    <source>
        <strain evidence="8 9">AT_MEX2019</strain>
        <tissue evidence="8">Muscle</tissue>
    </source>
</reference>
<evidence type="ECO:0000256" key="3">
    <source>
        <dbReference type="ARBA" id="ARBA00023180"/>
    </source>
</evidence>
<feature type="transmembrane region" description="Helical" evidence="5">
    <location>
        <begin position="420"/>
        <end position="445"/>
    </location>
</feature>